<comment type="caution">
    <text evidence="2">The sequence shown here is derived from an EMBL/GenBank/DDBJ whole genome shotgun (WGS) entry which is preliminary data.</text>
</comment>
<dbReference type="AlphaFoldDB" id="A0A392NW31"/>
<feature type="compositionally biased region" description="Polar residues" evidence="1">
    <location>
        <begin position="68"/>
        <end position="89"/>
    </location>
</feature>
<feature type="compositionally biased region" description="Basic and acidic residues" evidence="1">
    <location>
        <begin position="54"/>
        <end position="67"/>
    </location>
</feature>
<dbReference type="PANTHER" id="PTHR36968">
    <property type="entry name" value="HOMEOBOX-DDT DOMAIN PROTEIN RLT2"/>
    <property type="match status" value="1"/>
</dbReference>
<feature type="non-terminal residue" evidence="2">
    <location>
        <position position="1"/>
    </location>
</feature>
<dbReference type="Proteomes" id="UP000265520">
    <property type="component" value="Unassembled WGS sequence"/>
</dbReference>
<dbReference type="InterPro" id="IPR044977">
    <property type="entry name" value="RLT1-3"/>
</dbReference>
<dbReference type="PANTHER" id="PTHR36968:SF13">
    <property type="entry name" value="HOMEOBOX-DDT DOMAIN PROTEIN RLT1"/>
    <property type="match status" value="1"/>
</dbReference>
<evidence type="ECO:0000256" key="1">
    <source>
        <dbReference type="SAM" id="MobiDB-lite"/>
    </source>
</evidence>
<keyword evidence="2" id="KW-0238">DNA-binding</keyword>
<protein>
    <submittedName>
        <fullName evidence="2">Homeobox protein Hox-C4</fullName>
    </submittedName>
</protein>
<dbReference type="GO" id="GO:0003677">
    <property type="term" value="F:DNA binding"/>
    <property type="evidence" value="ECO:0007669"/>
    <property type="project" value="UniProtKB-KW"/>
</dbReference>
<proteinExistence type="predicted"/>
<keyword evidence="3" id="KW-1185">Reference proteome</keyword>
<evidence type="ECO:0000313" key="3">
    <source>
        <dbReference type="Proteomes" id="UP000265520"/>
    </source>
</evidence>
<keyword evidence="2" id="KW-0371">Homeobox</keyword>
<dbReference type="EMBL" id="LXQA010054060">
    <property type="protein sequence ID" value="MCI04027.1"/>
    <property type="molecule type" value="Genomic_DNA"/>
</dbReference>
<accession>A0A392NW31</accession>
<evidence type="ECO:0000313" key="2">
    <source>
        <dbReference type="EMBL" id="MCI04027.1"/>
    </source>
</evidence>
<reference evidence="2 3" key="1">
    <citation type="journal article" date="2018" name="Front. Plant Sci.">
        <title>Red Clover (Trifolium pratense) and Zigzag Clover (T. medium) - A Picture of Genomic Similarities and Differences.</title>
        <authorList>
            <person name="Dluhosova J."/>
            <person name="Istvanek J."/>
            <person name="Nedelnik J."/>
            <person name="Repkova J."/>
        </authorList>
    </citation>
    <scope>NUCLEOTIDE SEQUENCE [LARGE SCALE GENOMIC DNA]</scope>
    <source>
        <strain evidence="3">cv. 10/8</strain>
        <tissue evidence="2">Leaf</tissue>
    </source>
</reference>
<name>A0A392NW31_9FABA</name>
<feature type="region of interest" description="Disordered" evidence="1">
    <location>
        <begin position="54"/>
        <end position="89"/>
    </location>
</feature>
<sequence length="135" mass="15537">DFDILLTSLDSRGIRESHLRLMLQKIEKSFKENVRKNTQYAKIGSIGEGSIKIEANEKFPMPERHSGSDSPSSTLHDLNSGTSETSSSFKIELWESENEKKAALRRYQDFQKWMWKECYNSSILCAMKFGHVSVK</sequence>
<dbReference type="GO" id="GO:0006357">
    <property type="term" value="P:regulation of transcription by RNA polymerase II"/>
    <property type="evidence" value="ECO:0007669"/>
    <property type="project" value="InterPro"/>
</dbReference>
<organism evidence="2 3">
    <name type="scientific">Trifolium medium</name>
    <dbReference type="NCBI Taxonomy" id="97028"/>
    <lineage>
        <taxon>Eukaryota</taxon>
        <taxon>Viridiplantae</taxon>
        <taxon>Streptophyta</taxon>
        <taxon>Embryophyta</taxon>
        <taxon>Tracheophyta</taxon>
        <taxon>Spermatophyta</taxon>
        <taxon>Magnoliopsida</taxon>
        <taxon>eudicotyledons</taxon>
        <taxon>Gunneridae</taxon>
        <taxon>Pentapetalae</taxon>
        <taxon>rosids</taxon>
        <taxon>fabids</taxon>
        <taxon>Fabales</taxon>
        <taxon>Fabaceae</taxon>
        <taxon>Papilionoideae</taxon>
        <taxon>50 kb inversion clade</taxon>
        <taxon>NPAAA clade</taxon>
        <taxon>Hologalegina</taxon>
        <taxon>IRL clade</taxon>
        <taxon>Trifolieae</taxon>
        <taxon>Trifolium</taxon>
    </lineage>
</organism>